<proteinExistence type="predicted"/>
<gene>
    <name evidence="1" type="ORF">EJ08DRAFT_578877</name>
</gene>
<evidence type="ECO:0000313" key="1">
    <source>
        <dbReference type="EMBL" id="KAF2436019.1"/>
    </source>
</evidence>
<dbReference type="Proteomes" id="UP000800235">
    <property type="component" value="Unassembled WGS sequence"/>
</dbReference>
<dbReference type="EMBL" id="MU007011">
    <property type="protein sequence ID" value="KAF2436019.1"/>
    <property type="molecule type" value="Genomic_DNA"/>
</dbReference>
<comment type="caution">
    <text evidence="1">The sequence shown here is derived from an EMBL/GenBank/DDBJ whole genome shotgun (WGS) entry which is preliminary data.</text>
</comment>
<dbReference type="OrthoDB" id="5412283at2759"/>
<sequence>ESDALSWFARLTNQFLVFVKAHQPASGTRRWSLVQPHQPLQGLIATRKLDIGFVNNPNAGVDSKC</sequence>
<name>A0A9P4P3L0_9PEZI</name>
<feature type="non-terminal residue" evidence="1">
    <location>
        <position position="1"/>
    </location>
</feature>
<organism evidence="1 2">
    <name type="scientific">Tothia fuscella</name>
    <dbReference type="NCBI Taxonomy" id="1048955"/>
    <lineage>
        <taxon>Eukaryota</taxon>
        <taxon>Fungi</taxon>
        <taxon>Dikarya</taxon>
        <taxon>Ascomycota</taxon>
        <taxon>Pezizomycotina</taxon>
        <taxon>Dothideomycetes</taxon>
        <taxon>Pleosporomycetidae</taxon>
        <taxon>Venturiales</taxon>
        <taxon>Cylindrosympodiaceae</taxon>
        <taxon>Tothia</taxon>
    </lineage>
</organism>
<evidence type="ECO:0000313" key="2">
    <source>
        <dbReference type="Proteomes" id="UP000800235"/>
    </source>
</evidence>
<protein>
    <submittedName>
        <fullName evidence="1">Uncharacterized protein</fullName>
    </submittedName>
</protein>
<reference evidence="1" key="1">
    <citation type="journal article" date="2020" name="Stud. Mycol.">
        <title>101 Dothideomycetes genomes: a test case for predicting lifestyles and emergence of pathogens.</title>
        <authorList>
            <person name="Haridas S."/>
            <person name="Albert R."/>
            <person name="Binder M."/>
            <person name="Bloem J."/>
            <person name="Labutti K."/>
            <person name="Salamov A."/>
            <person name="Andreopoulos B."/>
            <person name="Baker S."/>
            <person name="Barry K."/>
            <person name="Bills G."/>
            <person name="Bluhm B."/>
            <person name="Cannon C."/>
            <person name="Castanera R."/>
            <person name="Culley D."/>
            <person name="Daum C."/>
            <person name="Ezra D."/>
            <person name="Gonzalez J."/>
            <person name="Henrissat B."/>
            <person name="Kuo A."/>
            <person name="Liang C."/>
            <person name="Lipzen A."/>
            <person name="Lutzoni F."/>
            <person name="Magnuson J."/>
            <person name="Mondo S."/>
            <person name="Nolan M."/>
            <person name="Ohm R."/>
            <person name="Pangilinan J."/>
            <person name="Park H.-J."/>
            <person name="Ramirez L."/>
            <person name="Alfaro M."/>
            <person name="Sun H."/>
            <person name="Tritt A."/>
            <person name="Yoshinaga Y."/>
            <person name="Zwiers L.-H."/>
            <person name="Turgeon B."/>
            <person name="Goodwin S."/>
            <person name="Spatafora J."/>
            <person name="Crous P."/>
            <person name="Grigoriev I."/>
        </authorList>
    </citation>
    <scope>NUCLEOTIDE SEQUENCE</scope>
    <source>
        <strain evidence="1">CBS 130266</strain>
    </source>
</reference>
<accession>A0A9P4P3L0</accession>
<dbReference type="AlphaFoldDB" id="A0A9P4P3L0"/>
<keyword evidence="2" id="KW-1185">Reference proteome</keyword>